<organism evidence="5 6">
    <name type="scientific">Serinibacter arcticus</name>
    <dbReference type="NCBI Taxonomy" id="1655435"/>
    <lineage>
        <taxon>Bacteria</taxon>
        <taxon>Bacillati</taxon>
        <taxon>Actinomycetota</taxon>
        <taxon>Actinomycetes</taxon>
        <taxon>Micrococcales</taxon>
        <taxon>Beutenbergiaceae</taxon>
        <taxon>Serinibacter</taxon>
    </lineage>
</organism>
<dbReference type="CDD" id="cd13925">
    <property type="entry name" value="RPF"/>
    <property type="match status" value="1"/>
</dbReference>
<dbReference type="AlphaFoldDB" id="A0A2U1ZYU4"/>
<keyword evidence="6" id="KW-1185">Reference proteome</keyword>
<evidence type="ECO:0000256" key="3">
    <source>
        <dbReference type="SAM" id="SignalP"/>
    </source>
</evidence>
<proteinExistence type="inferred from homology"/>
<dbReference type="Gene3D" id="1.10.530.10">
    <property type="match status" value="1"/>
</dbReference>
<feature type="signal peptide" evidence="3">
    <location>
        <begin position="1"/>
        <end position="25"/>
    </location>
</feature>
<accession>A0A2U1ZYU4</accession>
<reference evidence="5 6" key="1">
    <citation type="submission" date="2018-03" db="EMBL/GenBank/DDBJ databases">
        <title>Genome assembly of novel Miniimonas species PCH200.</title>
        <authorList>
            <person name="Thakur V."/>
            <person name="Kumar V."/>
            <person name="Singh D."/>
        </authorList>
    </citation>
    <scope>NUCLEOTIDE SEQUENCE [LARGE SCALE GENOMIC DNA]</scope>
    <source>
        <strain evidence="5 6">PCH200</strain>
    </source>
</reference>
<evidence type="ECO:0000259" key="4">
    <source>
        <dbReference type="Pfam" id="PF06737"/>
    </source>
</evidence>
<sequence>MKTWLRRSIATAAVALTAGTLTVGAASATTFQITPHDGTIWAVDGSAARPLSFEEWTANGRPSPSLAPVDYVGYYWSSGIWARTTWASPAPATSLISFDQWTDANRPAARHVPWVDGTYVYRWATSDQVGVVDPSGDYHWLTAAEWAAMGRPAPSVHHDQGFAKLTWSGEIARMTSLSSGRGHPIGAAAWDAENRPAPMQVTRFAGDQFYRNAGSSTIYYAGPTMNRAITLDEWHAAGSPAPQVIGTETGGVPASTWAALAQCESGGNPRIVSSNGLYHGLYQFTTSTWRSVGGSGLPSQASPEEQTERAAILQARSGWGQWPACSRKLGLR</sequence>
<name>A0A2U1ZYU4_9MICO</name>
<dbReference type="InterPro" id="IPR023346">
    <property type="entry name" value="Lysozyme-like_dom_sf"/>
</dbReference>
<gene>
    <name evidence="5" type="ORF">C8046_17150</name>
</gene>
<dbReference type="Proteomes" id="UP000245166">
    <property type="component" value="Unassembled WGS sequence"/>
</dbReference>
<dbReference type="EMBL" id="PYHR01000002">
    <property type="protein sequence ID" value="PWD52110.1"/>
    <property type="molecule type" value="Genomic_DNA"/>
</dbReference>
<protein>
    <recommendedName>
        <fullName evidence="4">Resuscitation-promoting factor core lysozyme-like domain-containing protein</fullName>
    </recommendedName>
</protein>
<dbReference type="SUPFAM" id="SSF53955">
    <property type="entry name" value="Lysozyme-like"/>
    <property type="match status" value="1"/>
</dbReference>
<dbReference type="Pfam" id="PF06737">
    <property type="entry name" value="Transglycosylas"/>
    <property type="match status" value="1"/>
</dbReference>
<evidence type="ECO:0000256" key="2">
    <source>
        <dbReference type="ARBA" id="ARBA00022801"/>
    </source>
</evidence>
<dbReference type="InterPro" id="IPR010618">
    <property type="entry name" value="RPF"/>
</dbReference>
<evidence type="ECO:0000313" key="5">
    <source>
        <dbReference type="EMBL" id="PWD52110.1"/>
    </source>
</evidence>
<dbReference type="GO" id="GO:0016787">
    <property type="term" value="F:hydrolase activity"/>
    <property type="evidence" value="ECO:0007669"/>
    <property type="project" value="UniProtKB-KW"/>
</dbReference>
<feature type="domain" description="Resuscitation-promoting factor core lysozyme-like" evidence="4">
    <location>
        <begin position="254"/>
        <end position="325"/>
    </location>
</feature>
<evidence type="ECO:0000313" key="6">
    <source>
        <dbReference type="Proteomes" id="UP000245166"/>
    </source>
</evidence>
<feature type="chain" id="PRO_5015699765" description="Resuscitation-promoting factor core lysozyme-like domain-containing protein" evidence="3">
    <location>
        <begin position="26"/>
        <end position="332"/>
    </location>
</feature>
<comment type="similarity">
    <text evidence="1">Belongs to the transglycosylase family. Rpf subfamily.</text>
</comment>
<evidence type="ECO:0000256" key="1">
    <source>
        <dbReference type="ARBA" id="ARBA00010830"/>
    </source>
</evidence>
<keyword evidence="2" id="KW-0378">Hydrolase</keyword>
<comment type="caution">
    <text evidence="5">The sequence shown here is derived from an EMBL/GenBank/DDBJ whole genome shotgun (WGS) entry which is preliminary data.</text>
</comment>
<keyword evidence="3" id="KW-0732">Signal</keyword>
<dbReference type="OrthoDB" id="1404170at2"/>
<dbReference type="RefSeq" id="WP_109230491.1">
    <property type="nucleotide sequence ID" value="NZ_PYHR01000002.1"/>
</dbReference>